<dbReference type="PROSITE" id="PS51188">
    <property type="entry name" value="ZF_CR"/>
    <property type="match status" value="1"/>
</dbReference>
<evidence type="ECO:0000256" key="6">
    <source>
        <dbReference type="SAM" id="MobiDB-lite"/>
    </source>
</evidence>
<feature type="zinc finger region" description="CR-type" evidence="5">
    <location>
        <begin position="168"/>
        <end position="253"/>
    </location>
</feature>
<dbReference type="PANTHER" id="PTHR43888">
    <property type="entry name" value="DNAJ-LIKE-2, ISOFORM A-RELATED"/>
    <property type="match status" value="1"/>
</dbReference>
<keyword evidence="4 5" id="KW-0862">Zinc</keyword>
<keyword evidence="2" id="KW-0677">Repeat</keyword>
<evidence type="ECO:0000313" key="9">
    <source>
        <dbReference type="EMBL" id="ORC92168.1"/>
    </source>
</evidence>
<evidence type="ECO:0000256" key="2">
    <source>
        <dbReference type="ARBA" id="ARBA00022737"/>
    </source>
</evidence>
<dbReference type="OrthoDB" id="550424at2759"/>
<keyword evidence="10" id="KW-1185">Reference proteome</keyword>
<dbReference type="GO" id="GO:0051082">
    <property type="term" value="F:unfolded protein binding"/>
    <property type="evidence" value="ECO:0007669"/>
    <property type="project" value="InterPro"/>
</dbReference>
<dbReference type="GO" id="GO:0005524">
    <property type="term" value="F:ATP binding"/>
    <property type="evidence" value="ECO:0007669"/>
    <property type="project" value="InterPro"/>
</dbReference>
<accession>A0A1X0P5P5</accession>
<dbReference type="STRING" id="67003.A0A1X0P5P5"/>
<dbReference type="InterPro" id="IPR002939">
    <property type="entry name" value="DnaJ_C"/>
</dbReference>
<evidence type="ECO:0000256" key="1">
    <source>
        <dbReference type="ARBA" id="ARBA00022723"/>
    </source>
</evidence>
<dbReference type="Gene3D" id="2.60.260.20">
    <property type="entry name" value="Urease metallochaperone UreE, N-terminal domain"/>
    <property type="match status" value="2"/>
</dbReference>
<feature type="compositionally biased region" description="Basic and acidic residues" evidence="6">
    <location>
        <begin position="415"/>
        <end position="425"/>
    </location>
</feature>
<dbReference type="Proteomes" id="UP000192257">
    <property type="component" value="Unassembled WGS sequence"/>
</dbReference>
<comment type="caution">
    <text evidence="9">The sequence shown here is derived from an EMBL/GenBank/DDBJ whole genome shotgun (WGS) entry which is preliminary data.</text>
</comment>
<dbReference type="SUPFAM" id="SSF57938">
    <property type="entry name" value="DnaJ/Hsp40 cysteine-rich domain"/>
    <property type="match status" value="1"/>
</dbReference>
<dbReference type="CDD" id="cd06257">
    <property type="entry name" value="DnaJ"/>
    <property type="match status" value="1"/>
</dbReference>
<name>A0A1X0P5P5_9TRYP</name>
<dbReference type="RefSeq" id="XP_028886234.1">
    <property type="nucleotide sequence ID" value="XM_029022576.1"/>
</dbReference>
<evidence type="ECO:0000259" key="7">
    <source>
        <dbReference type="PROSITE" id="PS50076"/>
    </source>
</evidence>
<dbReference type="EMBL" id="NBCO01000004">
    <property type="protein sequence ID" value="ORC92168.1"/>
    <property type="molecule type" value="Genomic_DNA"/>
</dbReference>
<dbReference type="InterPro" id="IPR036869">
    <property type="entry name" value="J_dom_sf"/>
</dbReference>
<dbReference type="AlphaFoldDB" id="A0A1X0P5P5"/>
<dbReference type="FunFam" id="2.10.230.10:FF:000001">
    <property type="entry name" value="DnaJ subfamily A member 2"/>
    <property type="match status" value="1"/>
</dbReference>
<evidence type="ECO:0000256" key="5">
    <source>
        <dbReference type="PROSITE-ProRule" id="PRU00546"/>
    </source>
</evidence>
<dbReference type="SUPFAM" id="SSF46565">
    <property type="entry name" value="Chaperone J-domain"/>
    <property type="match status" value="1"/>
</dbReference>
<feature type="domain" description="J" evidence="7">
    <location>
        <begin position="42"/>
        <end position="103"/>
    </location>
</feature>
<dbReference type="InterPro" id="IPR044713">
    <property type="entry name" value="DNJA1/2-like"/>
</dbReference>
<dbReference type="CDD" id="cd10719">
    <property type="entry name" value="DnaJ_zf"/>
    <property type="match status" value="1"/>
</dbReference>
<dbReference type="Gene3D" id="2.10.230.10">
    <property type="entry name" value="Heat shock protein DnaJ, cysteine-rich domain"/>
    <property type="match status" value="1"/>
</dbReference>
<dbReference type="FunFam" id="2.60.260.20:FF:000013">
    <property type="entry name" value="DnaJ subfamily B member 11"/>
    <property type="match status" value="1"/>
</dbReference>
<dbReference type="InterPro" id="IPR001623">
    <property type="entry name" value="DnaJ_domain"/>
</dbReference>
<dbReference type="InterPro" id="IPR012724">
    <property type="entry name" value="DnaJ"/>
</dbReference>
<dbReference type="GO" id="GO:0030544">
    <property type="term" value="F:Hsp70 protein binding"/>
    <property type="evidence" value="ECO:0007669"/>
    <property type="project" value="InterPro"/>
</dbReference>
<dbReference type="VEuPathDB" id="TriTrypDB:TM35_000043820"/>
<dbReference type="GeneID" id="39982356"/>
<feature type="domain" description="CR-type" evidence="8">
    <location>
        <begin position="168"/>
        <end position="253"/>
    </location>
</feature>
<evidence type="ECO:0000256" key="4">
    <source>
        <dbReference type="ARBA" id="ARBA00022833"/>
    </source>
</evidence>
<sequence length="456" mass="49329">MFRSTPLSALWRRWAAGATTTTTSTAYPSVFSLRLSSSGGKDYYKILGVSRTATPAEIKKAYRKRALETHPDQGGKKEDFAEVAEAYECLSSEDKRRVYDQYGSEAASNMDAAGGMGGGFGGRSAEDIFAEFFKGGMGGFGGDVRRGPQQVSPIEVKIRMTLEEVYKGVSKTLRVNRPVICADCRGFGTKSQTKKPKCTHCDGSGHVVHQHRMGPGMVQQTVSQCSRCSGSGTMAKAEDNCPKCHGLGYRHIAQDVNIDIPAGVPANVTLVVRGEGGTMPDAEPGDLHVHVEVTPHKKFTRRGDDLLITKEVSLSEALLRVQMSLKMLDGRVISVHVPNDTVLKPNSVLKVPGEGMPSSNGGRGDLYVMTHMKMPQKLTKQQREAIISAFGAPNESSDASANSVVTARVMRENTHEFEDSMRENWDAQESGGMGRRGGGSNGRGGRRSQQAECVHQ</sequence>
<reference evidence="9 10" key="1">
    <citation type="submission" date="2017-03" db="EMBL/GenBank/DDBJ databases">
        <title>An alternative strategy for trypanosome survival in the mammalian bloodstream revealed through genome and transcriptome analysis of the ubiquitous bovine parasite Trypanosoma (Megatrypanum) theileri.</title>
        <authorList>
            <person name="Kelly S."/>
            <person name="Ivens A."/>
            <person name="Mott A."/>
            <person name="O'Neill E."/>
            <person name="Emms D."/>
            <person name="Macleod O."/>
            <person name="Voorheis P."/>
            <person name="Matthews J."/>
            <person name="Matthews K."/>
            <person name="Carrington M."/>
        </authorList>
    </citation>
    <scope>NUCLEOTIDE SEQUENCE [LARGE SCALE GENOMIC DNA]</scope>
    <source>
        <strain evidence="9">Edinburgh</strain>
    </source>
</reference>
<dbReference type="GO" id="GO:0009408">
    <property type="term" value="P:response to heat"/>
    <property type="evidence" value="ECO:0007669"/>
    <property type="project" value="InterPro"/>
</dbReference>
<dbReference type="Pfam" id="PF00684">
    <property type="entry name" value="DnaJ_CXXCXGXG"/>
    <property type="match status" value="1"/>
</dbReference>
<dbReference type="HAMAP" id="MF_01152">
    <property type="entry name" value="DnaJ"/>
    <property type="match status" value="1"/>
</dbReference>
<dbReference type="GO" id="GO:0008270">
    <property type="term" value="F:zinc ion binding"/>
    <property type="evidence" value="ECO:0007669"/>
    <property type="project" value="UniProtKB-KW"/>
</dbReference>
<evidence type="ECO:0000256" key="3">
    <source>
        <dbReference type="ARBA" id="ARBA00022771"/>
    </source>
</evidence>
<dbReference type="Gene3D" id="1.10.287.110">
    <property type="entry name" value="DnaJ domain"/>
    <property type="match status" value="1"/>
</dbReference>
<dbReference type="Pfam" id="PF00226">
    <property type="entry name" value="DnaJ"/>
    <property type="match status" value="1"/>
</dbReference>
<dbReference type="InterPro" id="IPR036410">
    <property type="entry name" value="HSP_DnaJ_Cys-rich_dom_sf"/>
</dbReference>
<feature type="compositionally biased region" description="Gly residues" evidence="6">
    <location>
        <begin position="431"/>
        <end position="443"/>
    </location>
</feature>
<dbReference type="Pfam" id="PF01556">
    <property type="entry name" value="DnaJ_C"/>
    <property type="match status" value="1"/>
</dbReference>
<keyword evidence="1 5" id="KW-0479">Metal-binding</keyword>
<organism evidence="9 10">
    <name type="scientific">Trypanosoma theileri</name>
    <dbReference type="NCBI Taxonomy" id="67003"/>
    <lineage>
        <taxon>Eukaryota</taxon>
        <taxon>Discoba</taxon>
        <taxon>Euglenozoa</taxon>
        <taxon>Kinetoplastea</taxon>
        <taxon>Metakinetoplastina</taxon>
        <taxon>Trypanosomatida</taxon>
        <taxon>Trypanosomatidae</taxon>
        <taxon>Trypanosoma</taxon>
    </lineage>
</organism>
<dbReference type="PROSITE" id="PS50076">
    <property type="entry name" value="DNAJ_2"/>
    <property type="match status" value="1"/>
</dbReference>
<protein>
    <submittedName>
        <fullName evidence="9">Chaperone DnaJ protein</fullName>
    </submittedName>
</protein>
<evidence type="ECO:0000313" key="10">
    <source>
        <dbReference type="Proteomes" id="UP000192257"/>
    </source>
</evidence>
<feature type="region of interest" description="Disordered" evidence="6">
    <location>
        <begin position="415"/>
        <end position="456"/>
    </location>
</feature>
<proteinExistence type="inferred from homology"/>
<dbReference type="InterPro" id="IPR008971">
    <property type="entry name" value="HSP40/DnaJ_pept-bd"/>
</dbReference>
<dbReference type="InterPro" id="IPR001305">
    <property type="entry name" value="HSP_DnaJ_Cys-rich_dom"/>
</dbReference>
<dbReference type="GO" id="GO:0006457">
    <property type="term" value="P:protein folding"/>
    <property type="evidence" value="ECO:0007669"/>
    <property type="project" value="InterPro"/>
</dbReference>
<dbReference type="SMART" id="SM00271">
    <property type="entry name" value="DnaJ"/>
    <property type="match status" value="1"/>
</dbReference>
<dbReference type="PRINTS" id="PR00625">
    <property type="entry name" value="JDOMAIN"/>
</dbReference>
<dbReference type="SUPFAM" id="SSF49493">
    <property type="entry name" value="HSP40/DnaJ peptide-binding domain"/>
    <property type="match status" value="2"/>
</dbReference>
<keyword evidence="3 5" id="KW-0863">Zinc-finger</keyword>
<dbReference type="CDD" id="cd10747">
    <property type="entry name" value="DnaJ_C"/>
    <property type="match status" value="1"/>
</dbReference>
<gene>
    <name evidence="9" type="ORF">TM35_000043820</name>
</gene>
<evidence type="ECO:0000259" key="8">
    <source>
        <dbReference type="PROSITE" id="PS51188"/>
    </source>
</evidence>